<dbReference type="Pfam" id="PF01474">
    <property type="entry name" value="DAHP_synth_2"/>
    <property type="match status" value="1"/>
</dbReference>
<feature type="binding site" evidence="3">
    <location>
        <position position="291"/>
    </location>
    <ligand>
        <name>phosphoenolpyruvate</name>
        <dbReference type="ChEBI" id="CHEBI:58702"/>
    </ligand>
</feature>
<organism evidence="5 6">
    <name type="scientific">Mariniblastus fucicola</name>
    <dbReference type="NCBI Taxonomy" id="980251"/>
    <lineage>
        <taxon>Bacteria</taxon>
        <taxon>Pseudomonadati</taxon>
        <taxon>Planctomycetota</taxon>
        <taxon>Planctomycetia</taxon>
        <taxon>Pirellulales</taxon>
        <taxon>Pirellulaceae</taxon>
        <taxon>Mariniblastus</taxon>
    </lineage>
</organism>
<evidence type="ECO:0000256" key="2">
    <source>
        <dbReference type="ARBA" id="ARBA00022679"/>
    </source>
</evidence>
<protein>
    <recommendedName>
        <fullName evidence="4">Phospho-2-dehydro-3-deoxyheptonate aldolase</fullName>
        <ecNumber evidence="4">2.5.1.54</ecNumber>
    </recommendedName>
</protein>
<feature type="binding site" evidence="3">
    <location>
        <position position="426"/>
    </location>
    <ligand>
        <name>Mn(2+)</name>
        <dbReference type="ChEBI" id="CHEBI:29035"/>
    </ligand>
</feature>
<keyword evidence="2 4" id="KW-0808">Transferase</keyword>
<dbReference type="NCBIfam" id="TIGR01358">
    <property type="entry name" value="DAHP_synth_II"/>
    <property type="match status" value="1"/>
</dbReference>
<dbReference type="STRING" id="980251.GCA_001642875_00131"/>
<accession>A0A5B9PHF4</accession>
<evidence type="ECO:0000256" key="3">
    <source>
        <dbReference type="PIRSR" id="PIRSR602480-1"/>
    </source>
</evidence>
<dbReference type="GO" id="GO:0009423">
    <property type="term" value="P:chorismate biosynthetic process"/>
    <property type="evidence" value="ECO:0007669"/>
    <property type="project" value="UniProtKB-UniPathway"/>
</dbReference>
<proteinExistence type="inferred from homology"/>
<evidence type="ECO:0000256" key="4">
    <source>
        <dbReference type="RuleBase" id="RU363071"/>
    </source>
</evidence>
<keyword evidence="3" id="KW-0104">Cadmium</keyword>
<comment type="pathway">
    <text evidence="4">Metabolic intermediate biosynthesis; chorismate biosynthesis; chorismate from D-erythrose 4-phosphate and phosphoenolpyruvate: step 1/7.</text>
</comment>
<dbReference type="KEGG" id="mff:MFFC18_21770"/>
<keyword evidence="3" id="KW-0464">Manganese</keyword>
<comment type="cofactor">
    <cofactor evidence="3">
        <name>Mn(2+)</name>
        <dbReference type="ChEBI" id="CHEBI:29035"/>
    </cofactor>
    <cofactor evidence="3">
        <name>Co(2+)</name>
        <dbReference type="ChEBI" id="CHEBI:48828"/>
    </cofactor>
    <cofactor evidence="3">
        <name>Cd(2+)</name>
        <dbReference type="ChEBI" id="CHEBI:48775"/>
    </cofactor>
    <text evidence="3">Binds 1 divalent cation per subunit. The enzyme is active with manganese, cobalt or cadmium ions.</text>
</comment>
<dbReference type="EC" id="2.5.1.54" evidence="4"/>
<dbReference type="PANTHER" id="PTHR21337">
    <property type="entry name" value="PHOSPHO-2-DEHYDRO-3-DEOXYHEPTONATE ALDOLASE 1, 2"/>
    <property type="match status" value="1"/>
</dbReference>
<evidence type="ECO:0000313" key="5">
    <source>
        <dbReference type="EMBL" id="QEG22301.1"/>
    </source>
</evidence>
<comment type="catalytic activity">
    <reaction evidence="4">
        <text>D-erythrose 4-phosphate + phosphoenolpyruvate + H2O = 7-phospho-2-dehydro-3-deoxy-D-arabino-heptonate + phosphate</text>
        <dbReference type="Rhea" id="RHEA:14717"/>
        <dbReference type="ChEBI" id="CHEBI:15377"/>
        <dbReference type="ChEBI" id="CHEBI:16897"/>
        <dbReference type="ChEBI" id="CHEBI:43474"/>
        <dbReference type="ChEBI" id="CHEBI:58394"/>
        <dbReference type="ChEBI" id="CHEBI:58702"/>
        <dbReference type="EC" id="2.5.1.54"/>
    </reaction>
</comment>
<dbReference type="GO" id="GO:0003849">
    <property type="term" value="F:3-deoxy-7-phosphoheptulonate synthase activity"/>
    <property type="evidence" value="ECO:0007669"/>
    <property type="project" value="UniProtKB-EC"/>
</dbReference>
<dbReference type="UniPathway" id="UPA00053">
    <property type="reaction ID" value="UER00084"/>
</dbReference>
<evidence type="ECO:0000313" key="6">
    <source>
        <dbReference type="Proteomes" id="UP000322214"/>
    </source>
</evidence>
<keyword evidence="4" id="KW-0057">Aromatic amino acid biosynthesis</keyword>
<feature type="binding site" evidence="3">
    <location>
        <position position="396"/>
    </location>
    <ligand>
        <name>Mn(2+)</name>
        <dbReference type="ChEBI" id="CHEBI:29035"/>
    </ligand>
</feature>
<dbReference type="EMBL" id="CP042912">
    <property type="protein sequence ID" value="QEG22301.1"/>
    <property type="molecule type" value="Genomic_DNA"/>
</dbReference>
<dbReference type="GO" id="GO:0008652">
    <property type="term" value="P:amino acid biosynthetic process"/>
    <property type="evidence" value="ECO:0007669"/>
    <property type="project" value="UniProtKB-KW"/>
</dbReference>
<evidence type="ECO:0000256" key="1">
    <source>
        <dbReference type="ARBA" id="ARBA00008911"/>
    </source>
</evidence>
<dbReference type="Proteomes" id="UP000322214">
    <property type="component" value="Chromosome"/>
</dbReference>
<dbReference type="RefSeq" id="WP_075081586.1">
    <property type="nucleotide sequence ID" value="NZ_CP042912.1"/>
</dbReference>
<keyword evidence="6" id="KW-1185">Reference proteome</keyword>
<gene>
    <name evidence="5" type="primary">aroH</name>
    <name evidence="5" type="ORF">MFFC18_21770</name>
</gene>
<sequence length="451" mass="50479">MSTTNNWTPGSWQQKVVLQQPNYLDGDQLQNALQRLAKLPPLVTSWEIESLKNQIGDAAEGKAFLLQAGDCSESLDDCDNDSIVRNLKVLMQMSFVLIYGGMKKVVRVGRVAGQYAKPRSNDTETRDGVTLEVYRGDLVNRSAFTESDRKPDPELLLRGYERAALTLNFIRALCAGGFADLHHPENWSLDFASDTVQADKYSRMVDSITDALKFMEVVRGAEFRASGSVDVFTSHEGLHLNYEQAQTRRVPRREGWYNMSTHFPWIGYRTRDVNGAHVEYFRGISNPIGIKVGPKFEPDELVNLIQSLNPDDERGRITLIHRYGVDEVANRLPVILKAVTDAGLRVLHTCDPMHGNTFSTNSGIKTRSFDKIAEEVQQQFRIHREHGTILGGVHLEMTGDNVTECIGGQSQIGEPDLVKAYKSAVDPRLNYDQAMELAFLIADQLKAGHNG</sequence>
<feature type="binding site" evidence="3">
    <location>
        <position position="354"/>
    </location>
    <ligand>
        <name>Mn(2+)</name>
        <dbReference type="ChEBI" id="CHEBI:29035"/>
    </ligand>
</feature>
<comment type="similarity">
    <text evidence="1 4">Belongs to the class-II DAHP synthase family.</text>
</comment>
<dbReference type="InterPro" id="IPR013785">
    <property type="entry name" value="Aldolase_TIM"/>
</dbReference>
<dbReference type="OrthoDB" id="9766852at2"/>
<feature type="binding site" evidence="3">
    <location>
        <position position="110"/>
    </location>
    <ligand>
        <name>phosphoenolpyruvate</name>
        <dbReference type="ChEBI" id="CHEBI:58702"/>
    </ligand>
</feature>
<feature type="binding site" evidence="3">
    <location>
        <position position="71"/>
    </location>
    <ligand>
        <name>Mn(2+)</name>
        <dbReference type="ChEBI" id="CHEBI:29035"/>
    </ligand>
</feature>
<reference evidence="5 6" key="1">
    <citation type="submission" date="2019-08" db="EMBL/GenBank/DDBJ databases">
        <title>Deep-cultivation of Planctomycetes and their phenomic and genomic characterization uncovers novel biology.</title>
        <authorList>
            <person name="Wiegand S."/>
            <person name="Jogler M."/>
            <person name="Boedeker C."/>
            <person name="Pinto D."/>
            <person name="Vollmers J."/>
            <person name="Rivas-Marin E."/>
            <person name="Kohn T."/>
            <person name="Peeters S.H."/>
            <person name="Heuer A."/>
            <person name="Rast P."/>
            <person name="Oberbeckmann S."/>
            <person name="Bunk B."/>
            <person name="Jeske O."/>
            <person name="Meyerdierks A."/>
            <person name="Storesund J.E."/>
            <person name="Kallscheuer N."/>
            <person name="Luecker S."/>
            <person name="Lage O.M."/>
            <person name="Pohl T."/>
            <person name="Merkel B.J."/>
            <person name="Hornburger P."/>
            <person name="Mueller R.-W."/>
            <person name="Bruemmer F."/>
            <person name="Labrenz M."/>
            <person name="Spormann A.M."/>
            <person name="Op den Camp H."/>
            <person name="Overmann J."/>
            <person name="Amann R."/>
            <person name="Jetten M.S.M."/>
            <person name="Mascher T."/>
            <person name="Medema M.H."/>
            <person name="Devos D.P."/>
            <person name="Kaster A.-K."/>
            <person name="Ovreas L."/>
            <person name="Rohde M."/>
            <person name="Galperin M.Y."/>
            <person name="Jogler C."/>
        </authorList>
    </citation>
    <scope>NUCLEOTIDE SEQUENCE [LARGE SCALE GENOMIC DNA]</scope>
    <source>
        <strain evidence="5 6">FC18</strain>
    </source>
</reference>
<dbReference type="AlphaFoldDB" id="A0A5B9PHF4"/>
<dbReference type="SUPFAM" id="SSF51569">
    <property type="entry name" value="Aldolase"/>
    <property type="match status" value="1"/>
</dbReference>
<dbReference type="GO" id="GO:0009073">
    <property type="term" value="P:aromatic amino acid family biosynthetic process"/>
    <property type="evidence" value="ECO:0007669"/>
    <property type="project" value="UniProtKB-KW"/>
</dbReference>
<name>A0A5B9PHF4_9BACT</name>
<keyword evidence="3" id="KW-0170">Cobalt</keyword>
<dbReference type="InterPro" id="IPR002480">
    <property type="entry name" value="DAHP_synth_2"/>
</dbReference>
<feature type="binding site" evidence="3">
    <location>
        <position position="322"/>
    </location>
    <ligand>
        <name>phosphoenolpyruvate</name>
        <dbReference type="ChEBI" id="CHEBI:58702"/>
    </ligand>
</feature>
<dbReference type="Gene3D" id="3.20.20.70">
    <property type="entry name" value="Aldolase class I"/>
    <property type="match status" value="1"/>
</dbReference>
<dbReference type="PANTHER" id="PTHR21337:SF0">
    <property type="entry name" value="PHOSPHO-2-DEHYDRO-3-DEOXYHEPTONATE ALDOLASE"/>
    <property type="match status" value="1"/>
</dbReference>
<keyword evidence="4" id="KW-0028">Amino-acid biosynthesis</keyword>